<dbReference type="AlphaFoldDB" id="A0A0F7KQ89"/>
<dbReference type="PATRIC" id="fig|1267766.3.peg.664"/>
<name>A0A0F7KQ89_9SPHN</name>
<dbReference type="Gene3D" id="3.40.50.300">
    <property type="entry name" value="P-loop containing nucleotide triphosphate hydrolases"/>
    <property type="match status" value="1"/>
</dbReference>
<sequence>MFDDFYGLSGKPFQLTPDPAFYFRSGTHRKALSYLGYGLAQGEGFIVITGEVGSGKSTLVAHLTSTIDPQQLTVAQIVTSKLDEEEIVHVVAQAFGLDIAGHDKAGALGAIEAFLHEEARAGRRCLLIVDEAQNLSIAAQEELRMLSNFQLGNHPLLQTLLLGQPEFRATLQEHEALEQLRQRVIAAHHLGPMEKGEVEPYIIHRLEKVGWNGNPAFDQQVFADLHTASGGIPRRVNQIANRLLLLGAIEKRARIDASMLQSVLEDMKLEKTLPASAPQPSEEPRSGQAEPQAPPRGQQFDRKAVETMLAERDAQIAELQQAVIELSTQRDDAIAAAVRPEIETMQEQLARFENRMIEQERTIRQTLTMLIEWIENDLDQSRAA</sequence>
<dbReference type="SUPFAM" id="SSF52540">
    <property type="entry name" value="P-loop containing nucleoside triphosphate hydrolases"/>
    <property type="match status" value="1"/>
</dbReference>
<dbReference type="NCBIfam" id="TIGR03015">
    <property type="entry name" value="pepcterm_ATPase"/>
    <property type="match status" value="1"/>
</dbReference>
<dbReference type="Proteomes" id="UP000034392">
    <property type="component" value="Chromosome"/>
</dbReference>
<evidence type="ECO:0000313" key="1">
    <source>
        <dbReference type="EMBL" id="AKH41714.1"/>
    </source>
</evidence>
<dbReference type="SMART" id="SM00382">
    <property type="entry name" value="AAA"/>
    <property type="match status" value="1"/>
</dbReference>
<dbReference type="GO" id="GO:0016887">
    <property type="term" value="F:ATP hydrolysis activity"/>
    <property type="evidence" value="ECO:0007669"/>
    <property type="project" value="InterPro"/>
</dbReference>
<dbReference type="InterPro" id="IPR017466">
    <property type="entry name" value="XrtA-assoc_ATPase-like"/>
</dbReference>
<protein>
    <submittedName>
        <fullName evidence="1">Uncharacterized protein</fullName>
    </submittedName>
</protein>
<dbReference type="KEGG" id="aay:WYH_00658"/>
<organism evidence="1 2">
    <name type="scientific">Croceibacterium atlanticum</name>
    <dbReference type="NCBI Taxonomy" id="1267766"/>
    <lineage>
        <taxon>Bacteria</taxon>
        <taxon>Pseudomonadati</taxon>
        <taxon>Pseudomonadota</taxon>
        <taxon>Alphaproteobacteria</taxon>
        <taxon>Sphingomonadales</taxon>
        <taxon>Erythrobacteraceae</taxon>
        <taxon>Croceibacterium</taxon>
    </lineage>
</organism>
<dbReference type="InterPro" id="IPR027417">
    <property type="entry name" value="P-loop_NTPase"/>
</dbReference>
<dbReference type="PANTHER" id="PTHR35894">
    <property type="entry name" value="GENERAL SECRETION PATHWAY PROTEIN A-RELATED"/>
    <property type="match status" value="1"/>
</dbReference>
<dbReference type="STRING" id="1267766.WYH_00658"/>
<reference evidence="1" key="1">
    <citation type="submission" date="2015-05" db="EMBL/GenBank/DDBJ databases">
        <title>The complete genome of Altererythrobacter atlanticus strain 26DY36.</title>
        <authorList>
            <person name="Wu Y.-H."/>
            <person name="Cheng H."/>
            <person name="Wu X.-W."/>
        </authorList>
    </citation>
    <scope>NUCLEOTIDE SEQUENCE [LARGE SCALE GENOMIC DNA]</scope>
    <source>
        <strain evidence="1">26DY36</strain>
    </source>
</reference>
<proteinExistence type="predicted"/>
<keyword evidence="2" id="KW-1185">Reference proteome</keyword>
<dbReference type="InterPro" id="IPR052026">
    <property type="entry name" value="ExeA_AAA_ATPase_DNA-bind"/>
</dbReference>
<dbReference type="RefSeq" id="WP_046902696.1">
    <property type="nucleotide sequence ID" value="NZ_CP011452.2"/>
</dbReference>
<dbReference type="InterPro" id="IPR003593">
    <property type="entry name" value="AAA+_ATPase"/>
</dbReference>
<evidence type="ECO:0000313" key="2">
    <source>
        <dbReference type="Proteomes" id="UP000034392"/>
    </source>
</evidence>
<dbReference type="OrthoDB" id="7828921at2"/>
<dbReference type="InterPro" id="IPR049945">
    <property type="entry name" value="AAA_22"/>
</dbReference>
<dbReference type="PANTHER" id="PTHR35894:SF1">
    <property type="entry name" value="PHOSPHORIBULOKINASE _ URIDINE KINASE FAMILY"/>
    <property type="match status" value="1"/>
</dbReference>
<gene>
    <name evidence="1" type="ORF">WYH_00658</name>
</gene>
<accession>A0A0F7KQ89</accession>
<dbReference type="Pfam" id="PF13401">
    <property type="entry name" value="AAA_22"/>
    <property type="match status" value="1"/>
</dbReference>
<dbReference type="EMBL" id="CP011452">
    <property type="protein sequence ID" value="AKH41714.1"/>
    <property type="molecule type" value="Genomic_DNA"/>
</dbReference>